<dbReference type="SUPFAM" id="SSF50129">
    <property type="entry name" value="GroES-like"/>
    <property type="match status" value="1"/>
</dbReference>
<protein>
    <submittedName>
        <fullName evidence="2">NADPH:quinone reductase</fullName>
    </submittedName>
</protein>
<name>A0A1X7KIJ6_9MICO</name>
<sequence>MPTNSAAWLSAPYADLTVGDAPYTPASAGELVIRNRVVAVNPLDEVKQSTGGLMYSWLPHPAILGEDVAGEVVEVGPGVTGIAVGDRVIAYAVGMEKNRNHAAEGGFQLFSVVRADLASPIPDDLPFENAVVLPLAVSTAASALFQADQLGLRHPTAHPGTHDHDEWVVVWGGSTSVGSNAIQLAVAAGYSVLATASPQNHDRMRALGAQQVIDYRSPSAVREIVSLLKGRRLAGVFAIGTGSAEPSVAIAAASGCTRVTLASPSVSMSTLPRRPRAWFSLARFGAAMASRMGLLQLRCLRHGIRARFVWGSSLMNNEVGPMLWGEFLPRALAEGSFAATPRAEVVGSGLESIQPALDALRRGASATKFVVTL</sequence>
<dbReference type="STRING" id="150121.SAMN06296010_2535"/>
<dbReference type="GO" id="GO:0016651">
    <property type="term" value="F:oxidoreductase activity, acting on NAD(P)H"/>
    <property type="evidence" value="ECO:0007669"/>
    <property type="project" value="InterPro"/>
</dbReference>
<dbReference type="Proteomes" id="UP000193244">
    <property type="component" value="Unassembled WGS sequence"/>
</dbReference>
<reference evidence="3" key="1">
    <citation type="submission" date="2017-04" db="EMBL/GenBank/DDBJ databases">
        <authorList>
            <person name="Varghese N."/>
            <person name="Submissions S."/>
        </authorList>
    </citation>
    <scope>NUCLEOTIDE SEQUENCE [LARGE SCALE GENOMIC DNA]</scope>
    <source>
        <strain evidence="3">VKM Ac-2510</strain>
    </source>
</reference>
<proteinExistence type="predicted"/>
<evidence type="ECO:0000259" key="1">
    <source>
        <dbReference type="SMART" id="SM00829"/>
    </source>
</evidence>
<dbReference type="CDD" id="cd08249">
    <property type="entry name" value="enoyl_reductase_like"/>
    <property type="match status" value="1"/>
</dbReference>
<dbReference type="InterPro" id="IPR036291">
    <property type="entry name" value="NAD(P)-bd_dom_sf"/>
</dbReference>
<dbReference type="RefSeq" id="WP_085486546.1">
    <property type="nucleotide sequence ID" value="NZ_FXAY01000004.1"/>
</dbReference>
<dbReference type="InterPro" id="IPR047122">
    <property type="entry name" value="Trans-enoyl_RdTase-like"/>
</dbReference>
<dbReference type="Gene3D" id="3.40.50.720">
    <property type="entry name" value="NAD(P)-binding Rossmann-like Domain"/>
    <property type="match status" value="1"/>
</dbReference>
<dbReference type="Pfam" id="PF08240">
    <property type="entry name" value="ADH_N"/>
    <property type="match status" value="1"/>
</dbReference>
<dbReference type="InterPro" id="IPR020843">
    <property type="entry name" value="ER"/>
</dbReference>
<dbReference type="AlphaFoldDB" id="A0A1X7KIJ6"/>
<evidence type="ECO:0000313" key="2">
    <source>
        <dbReference type="EMBL" id="SMG40873.1"/>
    </source>
</evidence>
<dbReference type="SUPFAM" id="SSF51735">
    <property type="entry name" value="NAD(P)-binding Rossmann-fold domains"/>
    <property type="match status" value="1"/>
</dbReference>
<accession>A0A1X7KIJ6</accession>
<dbReference type="EMBL" id="FXAY01000004">
    <property type="protein sequence ID" value="SMG40873.1"/>
    <property type="molecule type" value="Genomic_DNA"/>
</dbReference>
<dbReference type="OrthoDB" id="9801186at2"/>
<dbReference type="PANTHER" id="PTHR45348:SF2">
    <property type="entry name" value="ZINC-TYPE ALCOHOL DEHYDROGENASE-LIKE PROTEIN C2E1P3.01"/>
    <property type="match status" value="1"/>
</dbReference>
<evidence type="ECO:0000313" key="3">
    <source>
        <dbReference type="Proteomes" id="UP000193244"/>
    </source>
</evidence>
<dbReference type="Gene3D" id="3.90.180.10">
    <property type="entry name" value="Medium-chain alcohol dehydrogenases, catalytic domain"/>
    <property type="match status" value="1"/>
</dbReference>
<feature type="domain" description="Enoyl reductase (ER)" evidence="1">
    <location>
        <begin position="11"/>
        <end position="371"/>
    </location>
</feature>
<dbReference type="SMART" id="SM00829">
    <property type="entry name" value="PKS_ER"/>
    <property type="match status" value="1"/>
</dbReference>
<keyword evidence="3" id="KW-1185">Reference proteome</keyword>
<gene>
    <name evidence="2" type="ORF">SAMN06296010_2535</name>
</gene>
<dbReference type="PANTHER" id="PTHR45348">
    <property type="entry name" value="HYPOTHETICAL OXIDOREDUCTASE (EUROFUNG)"/>
    <property type="match status" value="1"/>
</dbReference>
<dbReference type="InterPro" id="IPR013154">
    <property type="entry name" value="ADH-like_N"/>
</dbReference>
<dbReference type="InterPro" id="IPR011032">
    <property type="entry name" value="GroES-like_sf"/>
</dbReference>
<organism evidence="2 3">
    <name type="scientific">Agreia pratensis</name>
    <dbReference type="NCBI Taxonomy" id="150121"/>
    <lineage>
        <taxon>Bacteria</taxon>
        <taxon>Bacillati</taxon>
        <taxon>Actinomycetota</taxon>
        <taxon>Actinomycetes</taxon>
        <taxon>Micrococcales</taxon>
        <taxon>Microbacteriaceae</taxon>
        <taxon>Agreia</taxon>
    </lineage>
</organism>